<dbReference type="AlphaFoldDB" id="A0A5B7CP11"/>
<dbReference type="EMBL" id="VSRR010000135">
    <property type="protein sequence ID" value="MPC10878.1"/>
    <property type="molecule type" value="Genomic_DNA"/>
</dbReference>
<sequence length="71" mass="7345">MRRAGEWRWEAAAAAVVTMVVVVVVVVGVIVGHPGGGYSLTRPLSDQLGSDSTTVASRGLVFGLQGVHQEG</sequence>
<dbReference type="Proteomes" id="UP000324222">
    <property type="component" value="Unassembled WGS sequence"/>
</dbReference>
<evidence type="ECO:0000313" key="2">
    <source>
        <dbReference type="EMBL" id="MPC10878.1"/>
    </source>
</evidence>
<protein>
    <submittedName>
        <fullName evidence="2">Uncharacterized protein</fullName>
    </submittedName>
</protein>
<name>A0A5B7CP11_PORTR</name>
<comment type="caution">
    <text evidence="2">The sequence shown here is derived from an EMBL/GenBank/DDBJ whole genome shotgun (WGS) entry which is preliminary data.</text>
</comment>
<reference evidence="2 3" key="1">
    <citation type="submission" date="2019-05" db="EMBL/GenBank/DDBJ databases">
        <title>Another draft genome of Portunus trituberculatus and its Hox gene families provides insights of decapod evolution.</title>
        <authorList>
            <person name="Jeong J.-H."/>
            <person name="Song I."/>
            <person name="Kim S."/>
            <person name="Choi T."/>
            <person name="Kim D."/>
            <person name="Ryu S."/>
            <person name="Kim W."/>
        </authorList>
    </citation>
    <scope>NUCLEOTIDE SEQUENCE [LARGE SCALE GENOMIC DNA]</scope>
    <source>
        <tissue evidence="2">Muscle</tissue>
    </source>
</reference>
<gene>
    <name evidence="2" type="ORF">E2C01_003522</name>
</gene>
<keyword evidence="1" id="KW-1133">Transmembrane helix</keyword>
<feature type="transmembrane region" description="Helical" evidence="1">
    <location>
        <begin position="12"/>
        <end position="32"/>
    </location>
</feature>
<evidence type="ECO:0000256" key="1">
    <source>
        <dbReference type="SAM" id="Phobius"/>
    </source>
</evidence>
<proteinExistence type="predicted"/>
<keyword evidence="3" id="KW-1185">Reference proteome</keyword>
<keyword evidence="1" id="KW-0472">Membrane</keyword>
<organism evidence="2 3">
    <name type="scientific">Portunus trituberculatus</name>
    <name type="common">Swimming crab</name>
    <name type="synonym">Neptunus trituberculatus</name>
    <dbReference type="NCBI Taxonomy" id="210409"/>
    <lineage>
        <taxon>Eukaryota</taxon>
        <taxon>Metazoa</taxon>
        <taxon>Ecdysozoa</taxon>
        <taxon>Arthropoda</taxon>
        <taxon>Crustacea</taxon>
        <taxon>Multicrustacea</taxon>
        <taxon>Malacostraca</taxon>
        <taxon>Eumalacostraca</taxon>
        <taxon>Eucarida</taxon>
        <taxon>Decapoda</taxon>
        <taxon>Pleocyemata</taxon>
        <taxon>Brachyura</taxon>
        <taxon>Eubrachyura</taxon>
        <taxon>Portunoidea</taxon>
        <taxon>Portunidae</taxon>
        <taxon>Portuninae</taxon>
        <taxon>Portunus</taxon>
    </lineage>
</organism>
<keyword evidence="1" id="KW-0812">Transmembrane</keyword>
<accession>A0A5B7CP11</accession>
<evidence type="ECO:0000313" key="3">
    <source>
        <dbReference type="Proteomes" id="UP000324222"/>
    </source>
</evidence>